<evidence type="ECO:0000313" key="2">
    <source>
        <dbReference type="Proteomes" id="UP000593561"/>
    </source>
</evidence>
<dbReference type="AlphaFoldDB" id="A0A7J8TED3"/>
<protein>
    <submittedName>
        <fullName evidence="1">Uncharacterized protein</fullName>
    </submittedName>
</protein>
<name>A0A7J8TED3_GOSDV</name>
<organism evidence="1 2">
    <name type="scientific">Gossypium davidsonii</name>
    <name type="common">Davidson's cotton</name>
    <name type="synonym">Gossypium klotzschianum subsp. davidsonii</name>
    <dbReference type="NCBI Taxonomy" id="34287"/>
    <lineage>
        <taxon>Eukaryota</taxon>
        <taxon>Viridiplantae</taxon>
        <taxon>Streptophyta</taxon>
        <taxon>Embryophyta</taxon>
        <taxon>Tracheophyta</taxon>
        <taxon>Spermatophyta</taxon>
        <taxon>Magnoliopsida</taxon>
        <taxon>eudicotyledons</taxon>
        <taxon>Gunneridae</taxon>
        <taxon>Pentapetalae</taxon>
        <taxon>rosids</taxon>
        <taxon>malvids</taxon>
        <taxon>Malvales</taxon>
        <taxon>Malvaceae</taxon>
        <taxon>Malvoideae</taxon>
        <taxon>Gossypium</taxon>
    </lineage>
</organism>
<evidence type="ECO:0000313" key="1">
    <source>
        <dbReference type="EMBL" id="MBA0636502.1"/>
    </source>
</evidence>
<proteinExistence type="predicted"/>
<dbReference type="Proteomes" id="UP000593561">
    <property type="component" value="Unassembled WGS sequence"/>
</dbReference>
<reference evidence="1 2" key="1">
    <citation type="journal article" date="2019" name="Genome Biol. Evol.">
        <title>Insights into the evolution of the New World diploid cottons (Gossypium, subgenus Houzingenia) based on genome sequencing.</title>
        <authorList>
            <person name="Grover C.E."/>
            <person name="Arick M.A. 2nd"/>
            <person name="Thrash A."/>
            <person name="Conover J.L."/>
            <person name="Sanders W.S."/>
            <person name="Peterson D.G."/>
            <person name="Frelichowski J.E."/>
            <person name="Scheffler J.A."/>
            <person name="Scheffler B.E."/>
            <person name="Wendel J.F."/>
        </authorList>
    </citation>
    <scope>NUCLEOTIDE SEQUENCE [LARGE SCALE GENOMIC DNA]</scope>
    <source>
        <strain evidence="1">27</strain>
        <tissue evidence="1">Leaf</tissue>
    </source>
</reference>
<dbReference type="EMBL" id="JABFAC010246168">
    <property type="protein sequence ID" value="MBA0636502.1"/>
    <property type="molecule type" value="Genomic_DNA"/>
</dbReference>
<gene>
    <name evidence="1" type="ORF">Godav_024467</name>
</gene>
<accession>A0A7J8TED3</accession>
<keyword evidence="2" id="KW-1185">Reference proteome</keyword>
<sequence>MPTGVLRDQNKEWILGYNRCLGECSIFEAEL</sequence>
<comment type="caution">
    <text evidence="1">The sequence shown here is derived from an EMBL/GenBank/DDBJ whole genome shotgun (WGS) entry which is preliminary data.</text>
</comment>